<feature type="domain" description="Pyridoxine 5'-phosphate oxidase dimerisation C-terminal" evidence="9">
    <location>
        <begin position="189"/>
        <end position="229"/>
    </location>
</feature>
<evidence type="ECO:0000256" key="3">
    <source>
        <dbReference type="ARBA" id="ARBA00022643"/>
    </source>
</evidence>
<feature type="binding site" evidence="5 7">
    <location>
        <position position="212"/>
    </location>
    <ligand>
        <name>FMN</name>
        <dbReference type="ChEBI" id="CHEBI:58210"/>
    </ligand>
</feature>
<comment type="similarity">
    <text evidence="1 5">Belongs to the pyridoxamine 5'-phosphate oxidase family.</text>
</comment>
<dbReference type="GO" id="GO:0010181">
    <property type="term" value="F:FMN binding"/>
    <property type="evidence" value="ECO:0007669"/>
    <property type="project" value="UniProtKB-UniRule"/>
</dbReference>
<dbReference type="Pfam" id="PF10590">
    <property type="entry name" value="PNP_phzG_C"/>
    <property type="match status" value="1"/>
</dbReference>
<feature type="binding site" evidence="5 7">
    <location>
        <position position="202"/>
    </location>
    <ligand>
        <name>FMN</name>
        <dbReference type="ChEBI" id="CHEBI:58210"/>
    </ligand>
</feature>
<sequence length="229" mass="25160">MADSSVPHPAPADLAGERVDYTATHLSRRTAPADPLELFGQWLAAALAAKADGTIGEPTAMQVATAEVDGGRIRPSVRTVLLKGFDADGFTFFTNQQSRKGRAIAANPDVALQVHWQPFYRAVRVEGVAAPVSRAESEAYFATRPRGSQLGAWASPQSSELASSEDLRRTWAELEERYAGVEVPCPPFWGGYRVVPERIEFWQGQPSRLHDRLLYTRTDGGWRISRLAP</sequence>
<reference evidence="10 11" key="1">
    <citation type="submission" date="2019-12" db="EMBL/GenBank/DDBJ databases">
        <title>Auraticoccus cholistani sp. nov., an actinomycete isolated from soil of Cholistan desert.</title>
        <authorList>
            <person name="Cheema M.T."/>
        </authorList>
    </citation>
    <scope>NUCLEOTIDE SEQUENCE [LARGE SCALE GENOMIC DNA]</scope>
    <source>
        <strain evidence="10 11">F435</strain>
    </source>
</reference>
<accession>A0A6A9UY34</accession>
<dbReference type="PIRSF" id="PIRSF000190">
    <property type="entry name" value="Pyd_amn-ph_oxd"/>
    <property type="match status" value="1"/>
</dbReference>
<dbReference type="PROSITE" id="PS01064">
    <property type="entry name" value="PYRIDOX_OXIDASE"/>
    <property type="match status" value="1"/>
</dbReference>
<dbReference type="AlphaFoldDB" id="A0A6A9UY34"/>
<evidence type="ECO:0000256" key="1">
    <source>
        <dbReference type="ARBA" id="ARBA00007301"/>
    </source>
</evidence>
<keyword evidence="2 5" id="KW-0285">Flavoprotein</keyword>
<evidence type="ECO:0000256" key="4">
    <source>
        <dbReference type="ARBA" id="ARBA00023002"/>
    </source>
</evidence>
<dbReference type="PANTHER" id="PTHR10851">
    <property type="entry name" value="PYRIDOXINE-5-PHOSPHATE OXIDASE"/>
    <property type="match status" value="1"/>
</dbReference>
<feature type="binding site" evidence="5 6">
    <location>
        <position position="144"/>
    </location>
    <ligand>
        <name>substrate</name>
    </ligand>
</feature>
<dbReference type="InterPro" id="IPR019740">
    <property type="entry name" value="Pyridox_Oxase_CS"/>
</dbReference>
<dbReference type="InterPro" id="IPR012349">
    <property type="entry name" value="Split_barrel_FMN-bd"/>
</dbReference>
<feature type="binding site" evidence="5 7">
    <location>
        <begin position="93"/>
        <end position="94"/>
    </location>
    <ligand>
        <name>FMN</name>
        <dbReference type="ChEBI" id="CHEBI:58210"/>
    </ligand>
</feature>
<dbReference type="InterPro" id="IPR000659">
    <property type="entry name" value="Pyridox_Oxase"/>
</dbReference>
<comment type="subunit">
    <text evidence="5">Homodimer.</text>
</comment>
<comment type="function">
    <text evidence="5">Catalyzes the oxidation of either pyridoxine 5'-phosphate (PNP) or pyridoxamine 5'-phosphate (PMP) into pyridoxal 5'-phosphate (PLP).</text>
</comment>
<organism evidence="10 11">
    <name type="scientific">Auraticoccus cholistanensis</name>
    <dbReference type="NCBI Taxonomy" id="2656650"/>
    <lineage>
        <taxon>Bacteria</taxon>
        <taxon>Bacillati</taxon>
        <taxon>Actinomycetota</taxon>
        <taxon>Actinomycetes</taxon>
        <taxon>Propionibacteriales</taxon>
        <taxon>Propionibacteriaceae</taxon>
        <taxon>Auraticoccus</taxon>
    </lineage>
</organism>
<feature type="binding site" evidence="5 6">
    <location>
        <begin position="208"/>
        <end position="210"/>
    </location>
    <ligand>
        <name>substrate</name>
    </ligand>
</feature>
<dbReference type="Pfam" id="PF01243">
    <property type="entry name" value="PNPOx_N"/>
    <property type="match status" value="1"/>
</dbReference>
<dbReference type="GO" id="GO:0004733">
    <property type="term" value="F:pyridoxamine phosphate oxidase activity"/>
    <property type="evidence" value="ECO:0007669"/>
    <property type="project" value="UniProtKB-UniRule"/>
</dbReference>
<dbReference type="EMBL" id="WPCU01000007">
    <property type="protein sequence ID" value="MVA76594.1"/>
    <property type="molecule type" value="Genomic_DNA"/>
</dbReference>
<comment type="catalytic activity">
    <reaction evidence="5">
        <text>pyridoxine 5'-phosphate + O2 = pyridoxal 5'-phosphate + H2O2</text>
        <dbReference type="Rhea" id="RHEA:15149"/>
        <dbReference type="ChEBI" id="CHEBI:15379"/>
        <dbReference type="ChEBI" id="CHEBI:16240"/>
        <dbReference type="ChEBI" id="CHEBI:58589"/>
        <dbReference type="ChEBI" id="CHEBI:597326"/>
        <dbReference type="EC" id="1.4.3.5"/>
    </reaction>
</comment>
<evidence type="ECO:0000313" key="10">
    <source>
        <dbReference type="EMBL" id="MVA76594.1"/>
    </source>
</evidence>
<dbReference type="NCBIfam" id="NF004231">
    <property type="entry name" value="PRK05679.1"/>
    <property type="match status" value="1"/>
</dbReference>
<comment type="cofactor">
    <cofactor evidence="5 7">
        <name>FMN</name>
        <dbReference type="ChEBI" id="CHEBI:58210"/>
    </cofactor>
    <text evidence="5 7">Binds 1 FMN per subunit.</text>
</comment>
<feature type="binding site" evidence="5 7">
    <location>
        <position position="100"/>
    </location>
    <ligand>
        <name>FMN</name>
        <dbReference type="ChEBI" id="CHEBI:58210"/>
    </ligand>
</feature>
<dbReference type="RefSeq" id="WP_156610172.1">
    <property type="nucleotide sequence ID" value="NZ_WPCU01000007.1"/>
</dbReference>
<feature type="binding site" evidence="5 7">
    <location>
        <begin position="78"/>
        <end position="83"/>
    </location>
    <ligand>
        <name>FMN</name>
        <dbReference type="ChEBI" id="CHEBI:58210"/>
    </ligand>
</feature>
<feature type="domain" description="Pyridoxamine 5'-phosphate oxidase N-terminal" evidence="8">
    <location>
        <begin position="51"/>
        <end position="172"/>
    </location>
</feature>
<dbReference type="InterPro" id="IPR011576">
    <property type="entry name" value="Pyridox_Oxase_N"/>
</dbReference>
<dbReference type="UniPathway" id="UPA01068">
    <property type="reaction ID" value="UER00304"/>
</dbReference>
<dbReference type="PANTHER" id="PTHR10851:SF0">
    <property type="entry name" value="PYRIDOXINE-5'-PHOSPHATE OXIDASE"/>
    <property type="match status" value="1"/>
</dbReference>
<evidence type="ECO:0000256" key="5">
    <source>
        <dbReference type="HAMAP-Rule" id="MF_01629"/>
    </source>
</evidence>
<evidence type="ECO:0000313" key="11">
    <source>
        <dbReference type="Proteomes" id="UP000435304"/>
    </source>
</evidence>
<dbReference type="SUPFAM" id="SSF50475">
    <property type="entry name" value="FMN-binding split barrel"/>
    <property type="match status" value="1"/>
</dbReference>
<feature type="binding site" evidence="6">
    <location>
        <begin position="18"/>
        <end position="21"/>
    </location>
    <ligand>
        <name>substrate</name>
    </ligand>
</feature>
<keyword evidence="5" id="KW-0664">Pyridoxine biosynthesis</keyword>
<name>A0A6A9UY34_9ACTN</name>
<keyword evidence="11" id="KW-1185">Reference proteome</keyword>
<dbReference type="HAMAP" id="MF_01629">
    <property type="entry name" value="PdxH"/>
    <property type="match status" value="1"/>
</dbReference>
<dbReference type="NCBIfam" id="TIGR00558">
    <property type="entry name" value="pdxH"/>
    <property type="match status" value="1"/>
</dbReference>
<dbReference type="Gene3D" id="2.30.110.10">
    <property type="entry name" value="Electron Transport, Fmn-binding Protein, Chain A"/>
    <property type="match status" value="1"/>
</dbReference>
<feature type="binding site" evidence="5 6">
    <location>
        <position position="140"/>
    </location>
    <ligand>
        <name>substrate</name>
    </ligand>
</feature>
<evidence type="ECO:0000256" key="6">
    <source>
        <dbReference type="PIRSR" id="PIRSR000190-1"/>
    </source>
</evidence>
<keyword evidence="3 5" id="KW-0288">FMN</keyword>
<comment type="pathway">
    <text evidence="5">Cofactor metabolism; pyridoxal 5'-phosphate salvage; pyridoxal 5'-phosphate from pyridoxamine 5'-phosphate: step 1/1.</text>
</comment>
<gene>
    <name evidence="5 10" type="primary">pdxH</name>
    <name evidence="10" type="ORF">GC722_11245</name>
</gene>
<proteinExistence type="inferred from homology"/>
<feature type="binding site" evidence="5 7">
    <location>
        <position position="99"/>
    </location>
    <ligand>
        <name>FMN</name>
        <dbReference type="ChEBI" id="CHEBI:58210"/>
    </ligand>
</feature>
<dbReference type="EC" id="1.4.3.5" evidence="5"/>
<feature type="binding site" evidence="5 7">
    <location>
        <begin position="157"/>
        <end position="158"/>
    </location>
    <ligand>
        <name>FMN</name>
        <dbReference type="ChEBI" id="CHEBI:58210"/>
    </ligand>
</feature>
<feature type="binding site" evidence="5 6">
    <location>
        <position position="83"/>
    </location>
    <ligand>
        <name>substrate</name>
    </ligand>
</feature>
<comment type="caution">
    <text evidence="5">Lacks conserved residue(s) required for the propagation of feature annotation.</text>
</comment>
<protein>
    <recommendedName>
        <fullName evidence="5">Pyridoxine/pyridoxamine 5'-phosphate oxidase</fullName>
        <ecNumber evidence="5">1.4.3.5</ecNumber>
    </recommendedName>
    <alternativeName>
        <fullName evidence="5">PNP/PMP oxidase</fullName>
        <shortName evidence="5">PNPOx</shortName>
    </alternativeName>
    <alternativeName>
        <fullName evidence="5">Pyridoxal 5'-phosphate synthase</fullName>
    </alternativeName>
</protein>
<dbReference type="GO" id="GO:0008615">
    <property type="term" value="P:pyridoxine biosynthetic process"/>
    <property type="evidence" value="ECO:0007669"/>
    <property type="project" value="UniProtKB-UniRule"/>
</dbReference>
<evidence type="ECO:0000256" key="2">
    <source>
        <dbReference type="ARBA" id="ARBA00022630"/>
    </source>
</evidence>
<evidence type="ECO:0000256" key="7">
    <source>
        <dbReference type="PIRSR" id="PIRSR000190-2"/>
    </source>
</evidence>
<dbReference type="Proteomes" id="UP000435304">
    <property type="component" value="Unassembled WGS sequence"/>
</dbReference>
<dbReference type="InterPro" id="IPR019576">
    <property type="entry name" value="Pyridoxamine_oxidase_dimer_C"/>
</dbReference>
<comment type="caution">
    <text evidence="10">The sequence shown here is derived from an EMBL/GenBank/DDBJ whole genome shotgun (WGS) entry which is preliminary data.</text>
</comment>
<comment type="pathway">
    <text evidence="5">Cofactor metabolism; pyridoxal 5'-phosphate salvage; pyridoxal 5'-phosphate from pyridoxine 5'-phosphate: step 1/1.</text>
</comment>
<comment type="catalytic activity">
    <reaction evidence="5">
        <text>pyridoxamine 5'-phosphate + O2 + H2O = pyridoxal 5'-phosphate + H2O2 + NH4(+)</text>
        <dbReference type="Rhea" id="RHEA:15817"/>
        <dbReference type="ChEBI" id="CHEBI:15377"/>
        <dbReference type="ChEBI" id="CHEBI:15379"/>
        <dbReference type="ChEBI" id="CHEBI:16240"/>
        <dbReference type="ChEBI" id="CHEBI:28938"/>
        <dbReference type="ChEBI" id="CHEBI:58451"/>
        <dbReference type="ChEBI" id="CHEBI:597326"/>
        <dbReference type="EC" id="1.4.3.5"/>
    </reaction>
</comment>
<evidence type="ECO:0000259" key="8">
    <source>
        <dbReference type="Pfam" id="PF01243"/>
    </source>
</evidence>
<evidence type="ECO:0000259" key="9">
    <source>
        <dbReference type="Pfam" id="PF10590"/>
    </source>
</evidence>
<feature type="binding site" evidence="5 6">
    <location>
        <position position="148"/>
    </location>
    <ligand>
        <name>substrate</name>
    </ligand>
</feature>
<keyword evidence="4 5" id="KW-0560">Oxidoreductase</keyword>